<organism evidence="1 2">
    <name type="scientific">Rotaria magnacalcarata</name>
    <dbReference type="NCBI Taxonomy" id="392030"/>
    <lineage>
        <taxon>Eukaryota</taxon>
        <taxon>Metazoa</taxon>
        <taxon>Spiralia</taxon>
        <taxon>Gnathifera</taxon>
        <taxon>Rotifera</taxon>
        <taxon>Eurotatoria</taxon>
        <taxon>Bdelloidea</taxon>
        <taxon>Philodinida</taxon>
        <taxon>Philodinidae</taxon>
        <taxon>Rotaria</taxon>
    </lineage>
</organism>
<comment type="caution">
    <text evidence="1">The sequence shown here is derived from an EMBL/GenBank/DDBJ whole genome shotgun (WGS) entry which is preliminary data.</text>
</comment>
<evidence type="ECO:0000313" key="2">
    <source>
        <dbReference type="Proteomes" id="UP000681720"/>
    </source>
</evidence>
<accession>A0A8S2YKF6</accession>
<gene>
    <name evidence="1" type="ORF">GIL414_LOCUS37249</name>
</gene>
<proteinExistence type="predicted"/>
<dbReference type="Proteomes" id="UP000681720">
    <property type="component" value="Unassembled WGS sequence"/>
</dbReference>
<reference evidence="1" key="1">
    <citation type="submission" date="2021-02" db="EMBL/GenBank/DDBJ databases">
        <authorList>
            <person name="Nowell W R."/>
        </authorList>
    </citation>
    <scope>NUCLEOTIDE SEQUENCE</scope>
</reference>
<evidence type="ECO:0000313" key="1">
    <source>
        <dbReference type="EMBL" id="CAF4561025.1"/>
    </source>
</evidence>
<protein>
    <submittedName>
        <fullName evidence="1">Uncharacterized protein</fullName>
    </submittedName>
</protein>
<dbReference type="AlphaFoldDB" id="A0A8S2YKF6"/>
<feature type="non-terminal residue" evidence="1">
    <location>
        <position position="1"/>
    </location>
</feature>
<name>A0A8S2YKF6_9BILA</name>
<dbReference type="EMBL" id="CAJOBJ010095151">
    <property type="protein sequence ID" value="CAF4561025.1"/>
    <property type="molecule type" value="Genomic_DNA"/>
</dbReference>
<sequence length="46" mass="5648">NMFHRCIDKGLKFLRSEWLIRSIVEYRMANIVQYHCDPFDTIDRSE</sequence>